<feature type="compositionally biased region" description="Gly residues" evidence="1">
    <location>
        <begin position="54"/>
        <end position="67"/>
    </location>
</feature>
<sequence>MNTDTACLGCGKPFDWDEGDCPACGWSRDEWADDGRHGLQTEGHGEPEEDGKTSGAGGGLGGLGPIR</sequence>
<feature type="compositionally biased region" description="Basic and acidic residues" evidence="1">
    <location>
        <begin position="32"/>
        <end position="52"/>
    </location>
</feature>
<dbReference type="Proteomes" id="UP001597185">
    <property type="component" value="Unassembled WGS sequence"/>
</dbReference>
<evidence type="ECO:0000313" key="3">
    <source>
        <dbReference type="Proteomes" id="UP001597185"/>
    </source>
</evidence>
<reference evidence="2 3" key="1">
    <citation type="journal article" date="2019" name="Int. J. Syst. Evol. Microbiol.">
        <title>The Global Catalogue of Microorganisms (GCM) 10K type strain sequencing project: providing services to taxonomists for standard genome sequencing and annotation.</title>
        <authorList>
            <consortium name="The Broad Institute Genomics Platform"/>
            <consortium name="The Broad Institute Genome Sequencing Center for Infectious Disease"/>
            <person name="Wu L."/>
            <person name="Ma J."/>
        </authorList>
    </citation>
    <scope>NUCLEOTIDE SEQUENCE [LARGE SCALE GENOMIC DNA]</scope>
    <source>
        <strain evidence="2 3">CGMCC 1.12689</strain>
    </source>
</reference>
<accession>A0ABD6BVD9</accession>
<proteinExistence type="predicted"/>
<evidence type="ECO:0000313" key="2">
    <source>
        <dbReference type="EMBL" id="MFD1569082.1"/>
    </source>
</evidence>
<dbReference type="EMBL" id="JBHUDB010000001">
    <property type="protein sequence ID" value="MFD1569082.1"/>
    <property type="molecule type" value="Genomic_DNA"/>
</dbReference>
<comment type="caution">
    <text evidence="2">The sequence shown here is derived from an EMBL/GenBank/DDBJ whole genome shotgun (WGS) entry which is preliminary data.</text>
</comment>
<gene>
    <name evidence="2" type="ORF">ACFR9T_00475</name>
</gene>
<name>A0ABD6BVD9_9EURY</name>
<evidence type="ECO:0008006" key="4">
    <source>
        <dbReference type="Google" id="ProtNLM"/>
    </source>
</evidence>
<feature type="region of interest" description="Disordered" evidence="1">
    <location>
        <begin position="32"/>
        <end position="67"/>
    </location>
</feature>
<dbReference type="AlphaFoldDB" id="A0ABD6BVD9"/>
<organism evidence="2 3">
    <name type="scientific">Halorubrum laminariae</name>
    <dbReference type="NCBI Taxonomy" id="1433523"/>
    <lineage>
        <taxon>Archaea</taxon>
        <taxon>Methanobacteriati</taxon>
        <taxon>Methanobacteriota</taxon>
        <taxon>Stenosarchaea group</taxon>
        <taxon>Halobacteria</taxon>
        <taxon>Halobacteriales</taxon>
        <taxon>Haloferacaceae</taxon>
        <taxon>Halorubrum</taxon>
    </lineage>
</organism>
<protein>
    <recommendedName>
        <fullName evidence="4">Small CPxCG-related zinc finger protein</fullName>
    </recommendedName>
</protein>
<dbReference type="RefSeq" id="WP_256418489.1">
    <property type="nucleotide sequence ID" value="NZ_JANHDL010000006.1"/>
</dbReference>
<keyword evidence="3" id="KW-1185">Reference proteome</keyword>
<evidence type="ECO:0000256" key="1">
    <source>
        <dbReference type="SAM" id="MobiDB-lite"/>
    </source>
</evidence>